<evidence type="ECO:0000313" key="1">
    <source>
        <dbReference type="EMBL" id="NYV27735.1"/>
    </source>
</evidence>
<comment type="caution">
    <text evidence="1">The sequence shown here is derived from an EMBL/GenBank/DDBJ whole genome shotgun (WGS) entry which is preliminary data.</text>
</comment>
<name>A0A7Z0PGB4_9FUSO</name>
<dbReference type="RefSeq" id="WP_156447630.1">
    <property type="nucleotide sequence ID" value="NZ_CBCRWS010000002.1"/>
</dbReference>
<organism evidence="1 2">
    <name type="scientific">Streptobacillus felis</name>
    <dbReference type="NCBI Taxonomy" id="1384509"/>
    <lineage>
        <taxon>Bacteria</taxon>
        <taxon>Fusobacteriati</taxon>
        <taxon>Fusobacteriota</taxon>
        <taxon>Fusobacteriia</taxon>
        <taxon>Fusobacteriales</taxon>
        <taxon>Leptotrichiaceae</taxon>
        <taxon>Streptobacillus</taxon>
    </lineage>
</organism>
<dbReference type="AlphaFoldDB" id="A0A7Z0PGB4"/>
<reference evidence="1 2" key="1">
    <citation type="submission" date="2020-05" db="EMBL/GenBank/DDBJ databases">
        <title>Streptobacillus felis strain LHL191014123.</title>
        <authorList>
            <person name="Fawzy A."/>
            <person name="Rau J."/>
            <person name="Risse K."/>
            <person name="Schauerte N."/>
            <person name="Geiger C."/>
            <person name="Blom J."/>
            <person name="Imirzalioglu C."/>
            <person name="Falgenhauer J."/>
            <person name="Bach A."/>
            <person name="Herden C."/>
            <person name="Eisenberg T."/>
        </authorList>
    </citation>
    <scope>NUCLEOTIDE SEQUENCE [LARGE SCALE GENOMIC DNA]</scope>
    <source>
        <strain evidence="1 2">LHL191014123</strain>
    </source>
</reference>
<evidence type="ECO:0000313" key="2">
    <source>
        <dbReference type="Proteomes" id="UP000526184"/>
    </source>
</evidence>
<keyword evidence="2" id="KW-1185">Reference proteome</keyword>
<dbReference type="Proteomes" id="UP000526184">
    <property type="component" value="Unassembled WGS sequence"/>
</dbReference>
<proteinExistence type="predicted"/>
<protein>
    <submittedName>
        <fullName evidence="1">Uncharacterized protein</fullName>
    </submittedName>
</protein>
<gene>
    <name evidence="1" type="ORF">HP397_02685</name>
</gene>
<sequence length="46" mass="5663">MVIEINTRVNSKFNENRIRRIMVKEYIDCVIRIKKRRIENIAKNML</sequence>
<accession>A0A7Z0PGB4</accession>
<dbReference type="EMBL" id="JABMKT010000010">
    <property type="protein sequence ID" value="NYV27735.1"/>
    <property type="molecule type" value="Genomic_DNA"/>
</dbReference>